<feature type="domain" description="DNA2/NAM7 helicase-like C-terminal" evidence="3">
    <location>
        <begin position="1330"/>
        <end position="1499"/>
    </location>
</feature>
<sequence>VAPAFGVNGALRAIAFASSTDVLLLKVGNTTKQEPKRTAKLTGLHRLALDILSNTALTKVVFRSEILASALFLDLHLRVAEVLDLFSLTGTQRPSTIVALLSRLVNENSINMPKARNLFRDDAYNMQDPNQMAMRAWVAQATALAYGIDSLRRWPRLDNRIYHAQSLTTLSVLVRQAHQKFKMKDGKLLVENTRYKTHLQPSPTQVIHVETMYQGRRMTFEGRTGQVKGRAATINVKANVVGGDVSITTVGKDPATNAQRVRHDIVWRALHRQTSLDCLPFFSKIWSYPKSSINLPPAPSIDSPGPFNDSQKAAVNTILSNADESRLVVVHGYRQNNCHLGRGQQHVEGLSGSRDLASGSVECCCEEHRGEARQYWHEHLYEKIANKVIRSDEFPADLVAAEIALLDTRVILCTLSMMSSFHIPLFARVARVQTVIIDEASQIEIGDYMPLLHYFKATLAKLVFIGDDKQLAPHGQEDIPELQSVFEVPGLSTNSLFLDTSYRMPKVIGSFISNRIYDGRLQTVHNLDSREVCRFVDVDKGAEERRGNSWINQEEVHTVVRIARKFEEERKSFRVITGYDAQRNALETAMKNAGLSWKDKCFNVDSFQGNEDDYIIVSVVRTKSVGFWSSAATAASYVALRRSKKSNVHIALGMVLGSCERTNMRLTMSRIKDNALLFEACFSGVCLTLRYRTNIDNASLSSSDHNSHCASRSRPLTPPPVSHRDASRRTRRNAVRLSLLAMSSGRSSRSSSPASEHDSPGTNKPQYSVHKIHVNSFDIHTPPFEVRVIADDKILPEHLTWLIGPADNSPRSVGIAPAYTKDGKVINALSISTDTRILILTLANLKDPKPRTNVANAQITIYAFDLGPLAMQLYRMHNLHITEGVDIQSALPLKTRSPAASIKFALGDTTKVHESNINITFRLMTYDSKKPAHLALRAWLANHIANLAVLEDTFYKAPRINTKKFSKEQLDFLSKTAYDSYQLDKMKPDTVDNEVTSKWDAKTKKLQVTSERYQTRVMNGSNQRVEVQASDGSGSYFVTAQAGRVEGKSAKLATPSNLHGKTILSMSSGQHDLPTQAETAQASVLLHTLQGLRPMFDNPFLQTIWFSAESAVWPESFLVDTPDIPITPNPDFPINNSQTQAIDTMLSSSPESRLCLTEGPPGTGKTTVIATTVLSSIAAGRGGIWLVAQSNVAVKNIAEKLVDMGFENWKLVVSKEFVFDWHEHLYRQISRNIIRSDEFPKNPGSLQTMLSGAQVILCTLSMLSNTRLKSLGFFRFVPMHTLIIDEASQIKVGDYIPIISNNTTIRKLCFIGDDKQLPPYGQEDIGDLESIFEMPHLRERAVFLDTQYRMPPQIGKFISKLVYNNKLQSNPLHPVKPPTQACHFIDVQDSQEQHSGTSYVNPKEVEAILLLAKHLQDEDKPYRIITPYDAQRDALEKALQQNGLSWQNKCFNVDAFQGNEDHYIIISLVRSRDLGFLKNLRRTNVMLTRCKRGMFICSSKMFLQGKGAKCLAGAMAAHFGDQAWLTVQDIQGGDF</sequence>
<feature type="domain" description="DNA2/NAM7 helicase helicase" evidence="2">
    <location>
        <begin position="1134"/>
        <end position="1203"/>
    </location>
</feature>
<dbReference type="InterPro" id="IPR027417">
    <property type="entry name" value="P-loop_NTPase"/>
</dbReference>
<feature type="region of interest" description="Disordered" evidence="1">
    <location>
        <begin position="700"/>
        <end position="767"/>
    </location>
</feature>
<feature type="domain" description="DNA2/NAM7 helicase-like C-terminal" evidence="3">
    <location>
        <begin position="493"/>
        <end position="646"/>
    </location>
</feature>
<dbReference type="Proteomes" id="UP000298327">
    <property type="component" value="Unassembled WGS sequence"/>
</dbReference>
<keyword evidence="5" id="KW-1185">Reference proteome</keyword>
<dbReference type="PANTHER" id="PTHR10887">
    <property type="entry name" value="DNA2/NAM7 HELICASE FAMILY"/>
    <property type="match status" value="1"/>
</dbReference>
<organism evidence="4 5">
    <name type="scientific">Dentipellis fragilis</name>
    <dbReference type="NCBI Taxonomy" id="205917"/>
    <lineage>
        <taxon>Eukaryota</taxon>
        <taxon>Fungi</taxon>
        <taxon>Dikarya</taxon>
        <taxon>Basidiomycota</taxon>
        <taxon>Agaricomycotina</taxon>
        <taxon>Agaricomycetes</taxon>
        <taxon>Russulales</taxon>
        <taxon>Hericiaceae</taxon>
        <taxon>Dentipellis</taxon>
    </lineage>
</organism>
<accession>A0A4Y9Y3D4</accession>
<gene>
    <name evidence="4" type="ORF">EVG20_g8754</name>
</gene>
<reference evidence="4 5" key="1">
    <citation type="submission" date="2019-02" db="EMBL/GenBank/DDBJ databases">
        <title>Genome sequencing of the rare red list fungi Dentipellis fragilis.</title>
        <authorList>
            <person name="Buettner E."/>
            <person name="Kellner H."/>
        </authorList>
    </citation>
    <scope>NUCLEOTIDE SEQUENCE [LARGE SCALE GENOMIC DNA]</scope>
    <source>
        <strain evidence="4 5">DSM 105465</strain>
    </source>
</reference>
<name>A0A4Y9Y3D4_9AGAM</name>
<dbReference type="CDD" id="cd18808">
    <property type="entry name" value="SF1_C_Upf1"/>
    <property type="match status" value="2"/>
</dbReference>
<dbReference type="STRING" id="205917.A0A4Y9Y3D4"/>
<dbReference type="Pfam" id="PF13087">
    <property type="entry name" value="AAA_12"/>
    <property type="match status" value="2"/>
</dbReference>
<dbReference type="SUPFAM" id="SSF52540">
    <property type="entry name" value="P-loop containing nucleoside triphosphate hydrolases"/>
    <property type="match status" value="2"/>
</dbReference>
<comment type="caution">
    <text evidence="4">The sequence shown here is derived from an EMBL/GenBank/DDBJ whole genome shotgun (WGS) entry which is preliminary data.</text>
</comment>
<dbReference type="Pfam" id="PF13086">
    <property type="entry name" value="AAA_11"/>
    <property type="match status" value="3"/>
</dbReference>
<evidence type="ECO:0000256" key="1">
    <source>
        <dbReference type="SAM" id="MobiDB-lite"/>
    </source>
</evidence>
<dbReference type="CDD" id="cd17934">
    <property type="entry name" value="DEXXQc_Upf1-like"/>
    <property type="match status" value="1"/>
</dbReference>
<dbReference type="InterPro" id="IPR041677">
    <property type="entry name" value="DNA2/NAM7_AAA_11"/>
</dbReference>
<dbReference type="Gene3D" id="3.40.50.300">
    <property type="entry name" value="P-loop containing nucleotide triphosphate hydrolases"/>
    <property type="match status" value="4"/>
</dbReference>
<protein>
    <recommendedName>
        <fullName evidence="6">DNA2/NAM7 helicase-like C-terminal domain-containing protein</fullName>
    </recommendedName>
</protein>
<evidence type="ECO:0008006" key="6">
    <source>
        <dbReference type="Google" id="ProtNLM"/>
    </source>
</evidence>
<dbReference type="InterPro" id="IPR047187">
    <property type="entry name" value="SF1_C_Upf1"/>
</dbReference>
<dbReference type="InterPro" id="IPR045055">
    <property type="entry name" value="DNA2/NAM7-like"/>
</dbReference>
<proteinExistence type="predicted"/>
<dbReference type="EMBL" id="SEOQ01000791">
    <property type="protein sequence ID" value="TFY56885.1"/>
    <property type="molecule type" value="Genomic_DNA"/>
</dbReference>
<dbReference type="InterPro" id="IPR041679">
    <property type="entry name" value="DNA2/NAM7-like_C"/>
</dbReference>
<feature type="compositionally biased region" description="Polar residues" evidence="1">
    <location>
        <begin position="700"/>
        <end position="710"/>
    </location>
</feature>
<feature type="non-terminal residue" evidence="4">
    <location>
        <position position="1"/>
    </location>
</feature>
<dbReference type="OrthoDB" id="6513042at2759"/>
<evidence type="ECO:0000313" key="5">
    <source>
        <dbReference type="Proteomes" id="UP000298327"/>
    </source>
</evidence>
<evidence type="ECO:0000259" key="3">
    <source>
        <dbReference type="Pfam" id="PF13087"/>
    </source>
</evidence>
<feature type="domain" description="DNA2/NAM7 helicase helicase" evidence="2">
    <location>
        <begin position="1232"/>
        <end position="1319"/>
    </location>
</feature>
<feature type="domain" description="DNA2/NAM7 helicase helicase" evidence="2">
    <location>
        <begin position="402"/>
        <end position="473"/>
    </location>
</feature>
<feature type="compositionally biased region" description="Low complexity" evidence="1">
    <location>
        <begin position="736"/>
        <end position="754"/>
    </location>
</feature>
<evidence type="ECO:0000259" key="2">
    <source>
        <dbReference type="Pfam" id="PF13086"/>
    </source>
</evidence>
<evidence type="ECO:0000313" key="4">
    <source>
        <dbReference type="EMBL" id="TFY56885.1"/>
    </source>
</evidence>
<dbReference type="PANTHER" id="PTHR10887:SF495">
    <property type="entry name" value="HELICASE SENATAXIN ISOFORM X1-RELATED"/>
    <property type="match status" value="1"/>
</dbReference>
<dbReference type="GO" id="GO:0004386">
    <property type="term" value="F:helicase activity"/>
    <property type="evidence" value="ECO:0007669"/>
    <property type="project" value="InterPro"/>
</dbReference>